<dbReference type="Proteomes" id="UP000556436">
    <property type="component" value="Unassembled WGS sequence"/>
</dbReference>
<dbReference type="EMBL" id="JACHJG010000002">
    <property type="protein sequence ID" value="MBB4885241.1"/>
    <property type="molecule type" value="Genomic_DNA"/>
</dbReference>
<accession>A0A7W7L8W7</accession>
<proteinExistence type="predicted"/>
<sequence>MPEQRAPRPCPSPPRSTTGTSGLRAAPLLTSGGKALLVASAVLALQLGTGALPAGAETGPGVTTAVSDGRTATVRITEGQVKEIGRGGTIVYPSVTSCLTVTVRLRDGGKAGAHASLFQVPGEYRSDEILAALRRQVGGRAVRAVEVKGAVGAWHPGYFTKALESYGDGETVPYPTRPDPDGLATAVAEGLGTPRSVVTVEDLPDGDLIVR</sequence>
<gene>
    <name evidence="2" type="ORF">FHS38_001269</name>
</gene>
<keyword evidence="3" id="KW-1185">Reference proteome</keyword>
<reference evidence="2 3" key="1">
    <citation type="submission" date="2020-08" db="EMBL/GenBank/DDBJ databases">
        <title>Genomic Encyclopedia of Type Strains, Phase III (KMG-III): the genomes of soil and plant-associated and newly described type strains.</title>
        <authorList>
            <person name="Whitman W."/>
        </authorList>
    </citation>
    <scope>NUCLEOTIDE SEQUENCE [LARGE SCALE GENOMIC DNA]</scope>
    <source>
        <strain evidence="2 3">CECT 3265</strain>
    </source>
</reference>
<name>A0A7W7L8W7_STRNE</name>
<dbReference type="RefSeq" id="WP_229822541.1">
    <property type="nucleotide sequence ID" value="NZ_BMRW01000006.1"/>
</dbReference>
<organism evidence="2 3">
    <name type="scientific">Streptomyces netropsis</name>
    <name type="common">Streptoverticillium netropsis</name>
    <dbReference type="NCBI Taxonomy" id="55404"/>
    <lineage>
        <taxon>Bacteria</taxon>
        <taxon>Bacillati</taxon>
        <taxon>Actinomycetota</taxon>
        <taxon>Actinomycetes</taxon>
        <taxon>Kitasatosporales</taxon>
        <taxon>Streptomycetaceae</taxon>
        <taxon>Streptomyces</taxon>
    </lineage>
</organism>
<evidence type="ECO:0000313" key="2">
    <source>
        <dbReference type="EMBL" id="MBB4885241.1"/>
    </source>
</evidence>
<protein>
    <submittedName>
        <fullName evidence="2">Uncharacterized protein</fullName>
    </submittedName>
</protein>
<dbReference type="AlphaFoldDB" id="A0A7W7L8W7"/>
<evidence type="ECO:0000313" key="3">
    <source>
        <dbReference type="Proteomes" id="UP000556436"/>
    </source>
</evidence>
<comment type="caution">
    <text evidence="2">The sequence shown here is derived from an EMBL/GenBank/DDBJ whole genome shotgun (WGS) entry which is preliminary data.</text>
</comment>
<evidence type="ECO:0000256" key="1">
    <source>
        <dbReference type="SAM" id="MobiDB-lite"/>
    </source>
</evidence>
<feature type="region of interest" description="Disordered" evidence="1">
    <location>
        <begin position="1"/>
        <end position="25"/>
    </location>
</feature>